<accession>A0ACB8TPF1</accession>
<name>A0ACB8TPF1_9APHY</name>
<dbReference type="EMBL" id="MU274952">
    <property type="protein sequence ID" value="KAI0083850.1"/>
    <property type="molecule type" value="Genomic_DNA"/>
</dbReference>
<keyword evidence="2" id="KW-1185">Reference proteome</keyword>
<protein>
    <submittedName>
        <fullName evidence="1">Uncharacterized protein</fullName>
    </submittedName>
</protein>
<reference evidence="1" key="1">
    <citation type="journal article" date="2021" name="Environ. Microbiol.">
        <title>Gene family expansions and transcriptome signatures uncover fungal adaptations to wood decay.</title>
        <authorList>
            <person name="Hage H."/>
            <person name="Miyauchi S."/>
            <person name="Viragh M."/>
            <person name="Drula E."/>
            <person name="Min B."/>
            <person name="Chaduli D."/>
            <person name="Navarro D."/>
            <person name="Favel A."/>
            <person name="Norest M."/>
            <person name="Lesage-Meessen L."/>
            <person name="Balint B."/>
            <person name="Merenyi Z."/>
            <person name="de Eugenio L."/>
            <person name="Morin E."/>
            <person name="Martinez A.T."/>
            <person name="Baldrian P."/>
            <person name="Stursova M."/>
            <person name="Martinez M.J."/>
            <person name="Novotny C."/>
            <person name="Magnuson J.K."/>
            <person name="Spatafora J.W."/>
            <person name="Maurice S."/>
            <person name="Pangilinan J."/>
            <person name="Andreopoulos W."/>
            <person name="LaButti K."/>
            <person name="Hundley H."/>
            <person name="Na H."/>
            <person name="Kuo A."/>
            <person name="Barry K."/>
            <person name="Lipzen A."/>
            <person name="Henrissat B."/>
            <person name="Riley R."/>
            <person name="Ahrendt S."/>
            <person name="Nagy L.G."/>
            <person name="Grigoriev I.V."/>
            <person name="Martin F."/>
            <person name="Rosso M.N."/>
        </authorList>
    </citation>
    <scope>NUCLEOTIDE SEQUENCE</scope>
    <source>
        <strain evidence="1">CBS 384.51</strain>
    </source>
</reference>
<evidence type="ECO:0000313" key="2">
    <source>
        <dbReference type="Proteomes" id="UP001055072"/>
    </source>
</evidence>
<sequence length="148" mass="16032">MRFSLPFVAIAALVGLASATPTLETRQEAVRFGIVSLDPTSVKLGQKFTVNYNSTLARWQPINLDVYISGKYPSGFVTASYQLLRSDYPADAHFYSFETTLPVISNDDTDGYVANGSYIVTAFITYQTETGAISRGGVEAPIAIDLSS</sequence>
<dbReference type="Proteomes" id="UP001055072">
    <property type="component" value="Unassembled WGS sequence"/>
</dbReference>
<proteinExistence type="predicted"/>
<gene>
    <name evidence="1" type="ORF">BDY19DRAFT_998244</name>
</gene>
<evidence type="ECO:0000313" key="1">
    <source>
        <dbReference type="EMBL" id="KAI0083850.1"/>
    </source>
</evidence>
<organism evidence="1 2">
    <name type="scientific">Irpex rosettiformis</name>
    <dbReference type="NCBI Taxonomy" id="378272"/>
    <lineage>
        <taxon>Eukaryota</taxon>
        <taxon>Fungi</taxon>
        <taxon>Dikarya</taxon>
        <taxon>Basidiomycota</taxon>
        <taxon>Agaricomycotina</taxon>
        <taxon>Agaricomycetes</taxon>
        <taxon>Polyporales</taxon>
        <taxon>Irpicaceae</taxon>
        <taxon>Irpex</taxon>
    </lineage>
</organism>
<comment type="caution">
    <text evidence="1">The sequence shown here is derived from an EMBL/GenBank/DDBJ whole genome shotgun (WGS) entry which is preliminary data.</text>
</comment>